<dbReference type="InterPro" id="IPR003710">
    <property type="entry name" value="ApbA"/>
</dbReference>
<dbReference type="Gene3D" id="1.10.1040.10">
    <property type="entry name" value="N-(1-d-carboxylethyl)-l-norvaline Dehydrogenase, domain 2"/>
    <property type="match status" value="1"/>
</dbReference>
<evidence type="ECO:0000259" key="13">
    <source>
        <dbReference type="Pfam" id="PF08546"/>
    </source>
</evidence>
<dbReference type="Pfam" id="PF02558">
    <property type="entry name" value="ApbA"/>
    <property type="match status" value="1"/>
</dbReference>
<dbReference type="EMBL" id="VDGI01000024">
    <property type="protein sequence ID" value="TQR17825.1"/>
    <property type="molecule type" value="Genomic_DNA"/>
</dbReference>
<name>A0A544TK37_9BACI</name>
<evidence type="ECO:0000313" key="15">
    <source>
        <dbReference type="Proteomes" id="UP000316626"/>
    </source>
</evidence>
<dbReference type="Gene3D" id="3.40.50.720">
    <property type="entry name" value="NAD(P)-binding Rossmann-like Domain"/>
    <property type="match status" value="1"/>
</dbReference>
<dbReference type="GO" id="GO:0005737">
    <property type="term" value="C:cytoplasm"/>
    <property type="evidence" value="ECO:0007669"/>
    <property type="project" value="TreeGrafter"/>
</dbReference>
<dbReference type="GO" id="GO:0050661">
    <property type="term" value="F:NADP binding"/>
    <property type="evidence" value="ECO:0007669"/>
    <property type="project" value="TreeGrafter"/>
</dbReference>
<dbReference type="GO" id="GO:0008677">
    <property type="term" value="F:2-dehydropantoate 2-reductase activity"/>
    <property type="evidence" value="ECO:0007669"/>
    <property type="project" value="UniProtKB-EC"/>
</dbReference>
<evidence type="ECO:0000256" key="11">
    <source>
        <dbReference type="RuleBase" id="RU362068"/>
    </source>
</evidence>
<dbReference type="InterPro" id="IPR013752">
    <property type="entry name" value="KPA_reductase"/>
</dbReference>
<dbReference type="SUPFAM" id="SSF48179">
    <property type="entry name" value="6-phosphogluconate dehydrogenase C-terminal domain-like"/>
    <property type="match status" value="1"/>
</dbReference>
<dbReference type="Proteomes" id="UP000316626">
    <property type="component" value="Unassembled WGS sequence"/>
</dbReference>
<sequence>MKIGIIGAGAIGMLFGAYLAEAKHEVTFLVRKNNENEKLYIEKKHNAPKLIHCKQVSEIELLESMDLIIVAVKYHHLGQLKVGLDSLPKQTPLLFIQNGLLHLSYVEQLKQETIAIGSVLHGASKVNPTTVSHLGIGLTTVGILKGLRKKVDMLIESSSDMFPIQFTSNIEQILFRKALLNCLINPLTTIAKVQNGELIKNESYFIILRNMYDELMGAFEGWQELLTWEDVVELCKQTEYNRSSMLADYEKGRLMEIDTIVGAVIGEARKRDKILPVLNTFYLLLQEMNKVGDCNY</sequence>
<evidence type="ECO:0000259" key="12">
    <source>
        <dbReference type="Pfam" id="PF02558"/>
    </source>
</evidence>
<evidence type="ECO:0000256" key="9">
    <source>
        <dbReference type="ARBA" id="ARBA00032024"/>
    </source>
</evidence>
<dbReference type="RefSeq" id="WP_142643888.1">
    <property type="nucleotide sequence ID" value="NZ_VDGI01000024.1"/>
</dbReference>
<dbReference type="InterPro" id="IPR050838">
    <property type="entry name" value="Ketopantoate_reductase"/>
</dbReference>
<comment type="catalytic activity">
    <reaction evidence="10 11">
        <text>(R)-pantoate + NADP(+) = 2-dehydropantoate + NADPH + H(+)</text>
        <dbReference type="Rhea" id="RHEA:16233"/>
        <dbReference type="ChEBI" id="CHEBI:11561"/>
        <dbReference type="ChEBI" id="CHEBI:15378"/>
        <dbReference type="ChEBI" id="CHEBI:15980"/>
        <dbReference type="ChEBI" id="CHEBI:57783"/>
        <dbReference type="ChEBI" id="CHEBI:58349"/>
        <dbReference type="EC" id="1.1.1.169"/>
    </reaction>
</comment>
<evidence type="ECO:0000256" key="4">
    <source>
        <dbReference type="ARBA" id="ARBA00013014"/>
    </source>
</evidence>
<keyword evidence="7 11" id="KW-0521">NADP</keyword>
<dbReference type="UniPathway" id="UPA00028">
    <property type="reaction ID" value="UER00004"/>
</dbReference>
<feature type="domain" description="Ketopantoate reductase C-terminal" evidence="13">
    <location>
        <begin position="169"/>
        <end position="288"/>
    </location>
</feature>
<dbReference type="EC" id="1.1.1.169" evidence="4 11"/>
<dbReference type="Pfam" id="PF08546">
    <property type="entry name" value="ApbA_C"/>
    <property type="match status" value="1"/>
</dbReference>
<keyword evidence="6 11" id="KW-0566">Pantothenate biosynthesis</keyword>
<dbReference type="OrthoDB" id="9800163at2"/>
<dbReference type="PANTHER" id="PTHR43765">
    <property type="entry name" value="2-DEHYDROPANTOATE 2-REDUCTASE-RELATED"/>
    <property type="match status" value="1"/>
</dbReference>
<feature type="domain" description="Ketopantoate reductase N-terminal" evidence="12">
    <location>
        <begin position="3"/>
        <end position="145"/>
    </location>
</feature>
<dbReference type="NCBIfam" id="TIGR00745">
    <property type="entry name" value="apbA_panE"/>
    <property type="match status" value="1"/>
</dbReference>
<evidence type="ECO:0000256" key="1">
    <source>
        <dbReference type="ARBA" id="ARBA00002919"/>
    </source>
</evidence>
<dbReference type="SUPFAM" id="SSF51735">
    <property type="entry name" value="NAD(P)-binding Rossmann-fold domains"/>
    <property type="match status" value="1"/>
</dbReference>
<keyword evidence="15" id="KW-1185">Reference proteome</keyword>
<organism evidence="14 15">
    <name type="scientific">Psychrobacillus vulpis</name>
    <dbReference type="NCBI Taxonomy" id="2325572"/>
    <lineage>
        <taxon>Bacteria</taxon>
        <taxon>Bacillati</taxon>
        <taxon>Bacillota</taxon>
        <taxon>Bacilli</taxon>
        <taxon>Bacillales</taxon>
        <taxon>Bacillaceae</taxon>
        <taxon>Psychrobacillus</taxon>
    </lineage>
</organism>
<dbReference type="PANTHER" id="PTHR43765:SF2">
    <property type="entry name" value="2-DEHYDROPANTOATE 2-REDUCTASE"/>
    <property type="match status" value="1"/>
</dbReference>
<dbReference type="InterPro" id="IPR013328">
    <property type="entry name" value="6PGD_dom2"/>
</dbReference>
<evidence type="ECO:0000256" key="8">
    <source>
        <dbReference type="ARBA" id="ARBA00023002"/>
    </source>
</evidence>
<evidence type="ECO:0000256" key="3">
    <source>
        <dbReference type="ARBA" id="ARBA00007870"/>
    </source>
</evidence>
<dbReference type="InterPro" id="IPR008927">
    <property type="entry name" value="6-PGluconate_DH-like_C_sf"/>
</dbReference>
<dbReference type="AlphaFoldDB" id="A0A544TK37"/>
<dbReference type="InterPro" id="IPR036291">
    <property type="entry name" value="NAD(P)-bd_dom_sf"/>
</dbReference>
<evidence type="ECO:0000256" key="10">
    <source>
        <dbReference type="ARBA" id="ARBA00048793"/>
    </source>
</evidence>
<comment type="pathway">
    <text evidence="2 11">Cofactor biosynthesis; (R)-pantothenate biosynthesis; (R)-pantoate from 3-methyl-2-oxobutanoate: step 2/2.</text>
</comment>
<proteinExistence type="inferred from homology"/>
<comment type="caution">
    <text evidence="14">The sequence shown here is derived from an EMBL/GenBank/DDBJ whole genome shotgun (WGS) entry which is preliminary data.</text>
</comment>
<comment type="similarity">
    <text evidence="3 11">Belongs to the ketopantoate reductase family.</text>
</comment>
<reference evidence="14 15" key="1">
    <citation type="submission" date="2019-06" db="EMBL/GenBank/DDBJ databases">
        <title>Psychrobacillus vulpis sp. nov., a new species isolated from feces of a red fox that inhabits in The Tablas de Daimiel Natural Park, Albacete, Spain.</title>
        <authorList>
            <person name="Rodriguez M."/>
            <person name="Reina J.C."/>
            <person name="Bejar V."/>
            <person name="Llamas I."/>
        </authorList>
    </citation>
    <scope>NUCLEOTIDE SEQUENCE [LARGE SCALE GENOMIC DNA]</scope>
    <source>
        <strain evidence="14 15">Z8</strain>
    </source>
</reference>
<evidence type="ECO:0000313" key="14">
    <source>
        <dbReference type="EMBL" id="TQR17825.1"/>
    </source>
</evidence>
<evidence type="ECO:0000256" key="2">
    <source>
        <dbReference type="ARBA" id="ARBA00004994"/>
    </source>
</evidence>
<evidence type="ECO:0000256" key="6">
    <source>
        <dbReference type="ARBA" id="ARBA00022655"/>
    </source>
</evidence>
<comment type="function">
    <text evidence="1 11">Catalyzes the NADPH-dependent reduction of ketopantoate into pantoic acid.</text>
</comment>
<accession>A0A544TK37</accession>
<gene>
    <name evidence="14" type="ORF">FG384_17030</name>
</gene>
<keyword evidence="8 11" id="KW-0560">Oxidoreductase</keyword>
<protein>
    <recommendedName>
        <fullName evidence="5 11">2-dehydropantoate 2-reductase</fullName>
        <ecNumber evidence="4 11">1.1.1.169</ecNumber>
    </recommendedName>
    <alternativeName>
        <fullName evidence="9 11">Ketopantoate reductase</fullName>
    </alternativeName>
</protein>
<dbReference type="GO" id="GO:0015940">
    <property type="term" value="P:pantothenate biosynthetic process"/>
    <property type="evidence" value="ECO:0007669"/>
    <property type="project" value="UniProtKB-UniPathway"/>
</dbReference>
<dbReference type="InterPro" id="IPR013332">
    <property type="entry name" value="KPR_N"/>
</dbReference>
<evidence type="ECO:0000256" key="5">
    <source>
        <dbReference type="ARBA" id="ARBA00019465"/>
    </source>
</evidence>
<evidence type="ECO:0000256" key="7">
    <source>
        <dbReference type="ARBA" id="ARBA00022857"/>
    </source>
</evidence>